<protein>
    <recommendedName>
        <fullName evidence="1">Tc1-like transposase DDE domain-containing protein</fullName>
    </recommendedName>
</protein>
<dbReference type="STRING" id="46731.A0A3M6UWH9"/>
<dbReference type="Pfam" id="PF13358">
    <property type="entry name" value="DDE_3"/>
    <property type="match status" value="1"/>
</dbReference>
<keyword evidence="3" id="KW-1185">Reference proteome</keyword>
<name>A0A3M6UWH9_POCDA</name>
<proteinExistence type="predicted"/>
<dbReference type="EMBL" id="RCHS01000558">
    <property type="protein sequence ID" value="RMX57970.1"/>
    <property type="molecule type" value="Genomic_DNA"/>
</dbReference>
<evidence type="ECO:0000259" key="1">
    <source>
        <dbReference type="Pfam" id="PF13358"/>
    </source>
</evidence>
<dbReference type="Proteomes" id="UP000275408">
    <property type="component" value="Unassembled WGS sequence"/>
</dbReference>
<sequence length="359" mass="40965">MPGRKRIPEKAKATIRALKSTTPLTLGEIALRCRISKTSVQRIANTEDKVPVNRRKFCARKKKLTPEQEALILRSIVELRDQEGSFSSRRLMERTRIHHVTDRTVRRLLNRNGYFFLQARKKGLMSQTDKDQRVAFARKMQVEYSPSVWTDSVAFYLDGVSFVHKTNPLDQARAPKGRVWRKRSEGLTQGCLAKGSKSGTGGKVGKFIVAISHGKGVLVCERYEKLDGNYFASFIDQHFNAMFERSCKGLSRLWLQDGDPSQNSKAAREAMARCHCELLKIPPRSPDLNPIENIFHIASKKLAKDAFEKGITRESYEQFCERVKRTICGISQQLIDRTIQSMSSRVADIIRNSGERLKY</sequence>
<dbReference type="AlphaFoldDB" id="A0A3M6UWH9"/>
<comment type="caution">
    <text evidence="2">The sequence shown here is derived from an EMBL/GenBank/DDBJ whole genome shotgun (WGS) entry which is preliminary data.</text>
</comment>
<accession>A0A3M6UWH9</accession>
<gene>
    <name evidence="2" type="ORF">pdam_00023548</name>
</gene>
<dbReference type="Gene3D" id="3.30.420.10">
    <property type="entry name" value="Ribonuclease H-like superfamily/Ribonuclease H"/>
    <property type="match status" value="1"/>
</dbReference>
<evidence type="ECO:0000313" key="2">
    <source>
        <dbReference type="EMBL" id="RMX57970.1"/>
    </source>
</evidence>
<dbReference type="InterPro" id="IPR038717">
    <property type="entry name" value="Tc1-like_DDE_dom"/>
</dbReference>
<reference evidence="2 3" key="1">
    <citation type="journal article" date="2018" name="Sci. Rep.">
        <title>Comparative analysis of the Pocillopora damicornis genome highlights role of immune system in coral evolution.</title>
        <authorList>
            <person name="Cunning R."/>
            <person name="Bay R.A."/>
            <person name="Gillette P."/>
            <person name="Baker A.C."/>
            <person name="Traylor-Knowles N."/>
        </authorList>
    </citation>
    <scope>NUCLEOTIDE SEQUENCE [LARGE SCALE GENOMIC DNA]</scope>
    <source>
        <strain evidence="2">RSMAS</strain>
        <tissue evidence="2">Whole animal</tissue>
    </source>
</reference>
<organism evidence="2 3">
    <name type="scientific">Pocillopora damicornis</name>
    <name type="common">Cauliflower coral</name>
    <name type="synonym">Millepora damicornis</name>
    <dbReference type="NCBI Taxonomy" id="46731"/>
    <lineage>
        <taxon>Eukaryota</taxon>
        <taxon>Metazoa</taxon>
        <taxon>Cnidaria</taxon>
        <taxon>Anthozoa</taxon>
        <taxon>Hexacorallia</taxon>
        <taxon>Scleractinia</taxon>
        <taxon>Astrocoeniina</taxon>
        <taxon>Pocilloporidae</taxon>
        <taxon>Pocillopora</taxon>
    </lineage>
</organism>
<feature type="domain" description="Tc1-like transposase DDE" evidence="1">
    <location>
        <begin position="204"/>
        <end position="307"/>
    </location>
</feature>
<dbReference type="GO" id="GO:0003676">
    <property type="term" value="F:nucleic acid binding"/>
    <property type="evidence" value="ECO:0007669"/>
    <property type="project" value="InterPro"/>
</dbReference>
<evidence type="ECO:0000313" key="3">
    <source>
        <dbReference type="Proteomes" id="UP000275408"/>
    </source>
</evidence>
<dbReference type="InterPro" id="IPR036397">
    <property type="entry name" value="RNaseH_sf"/>
</dbReference>